<dbReference type="PANTHER" id="PTHR23308">
    <property type="entry name" value="NUCLEAR INHIBITOR OF PROTEIN PHOSPHATASE-1"/>
    <property type="match status" value="1"/>
</dbReference>
<sequence>MAYLVLLTEGQSGPRFILEKSSVTIGRSPECDIHLEDPSVSFQHAQLSIENLSDDGGEIWIEDINSTNGTFVNNDKVNRRQLRNNDSINIGLSNFRFVDEGFSTLENTQQIKKSWIPGVYYLKDKSA</sequence>
<dbReference type="KEGG" id="plei:Q9312_16770"/>
<dbReference type="Gene3D" id="2.60.200.20">
    <property type="match status" value="1"/>
</dbReference>
<keyword evidence="3" id="KW-1185">Reference proteome</keyword>
<dbReference type="SMART" id="SM00240">
    <property type="entry name" value="FHA"/>
    <property type="match status" value="1"/>
</dbReference>
<dbReference type="Proteomes" id="UP001239782">
    <property type="component" value="Chromosome"/>
</dbReference>
<dbReference type="RefSeq" id="WP_309202006.1">
    <property type="nucleotide sequence ID" value="NZ_CP133548.1"/>
</dbReference>
<protein>
    <submittedName>
        <fullName evidence="2">FHA domain-containing protein</fullName>
    </submittedName>
</protein>
<name>A0AA51RST4_9GAMM</name>
<dbReference type="SUPFAM" id="SSF49879">
    <property type="entry name" value="SMAD/FHA domain"/>
    <property type="match status" value="1"/>
</dbReference>
<evidence type="ECO:0000313" key="2">
    <source>
        <dbReference type="EMBL" id="WMS86870.1"/>
    </source>
</evidence>
<accession>A0AA51RST4</accession>
<feature type="domain" description="FHA" evidence="1">
    <location>
        <begin position="23"/>
        <end position="77"/>
    </location>
</feature>
<dbReference type="InterPro" id="IPR000253">
    <property type="entry name" value="FHA_dom"/>
</dbReference>
<reference evidence="2 3" key="1">
    <citation type="submission" date="2023-08" db="EMBL/GenBank/DDBJ databases">
        <title>Pleionea litopenaei sp. nov., isolated from stomach of juvenile Litopenaeus vannamei.</title>
        <authorList>
            <person name="Rho A.M."/>
            <person name="Hwang C.Y."/>
        </authorList>
    </citation>
    <scope>NUCLEOTIDE SEQUENCE [LARGE SCALE GENOMIC DNA]</scope>
    <source>
        <strain evidence="2 3">HL-JVS1</strain>
    </source>
</reference>
<evidence type="ECO:0000313" key="3">
    <source>
        <dbReference type="Proteomes" id="UP001239782"/>
    </source>
</evidence>
<dbReference type="AlphaFoldDB" id="A0AA51RST4"/>
<proteinExistence type="predicted"/>
<dbReference type="InterPro" id="IPR008984">
    <property type="entry name" value="SMAD_FHA_dom_sf"/>
</dbReference>
<organism evidence="2 3">
    <name type="scientific">Pleionea litopenaei</name>
    <dbReference type="NCBI Taxonomy" id="3070815"/>
    <lineage>
        <taxon>Bacteria</taxon>
        <taxon>Pseudomonadati</taxon>
        <taxon>Pseudomonadota</taxon>
        <taxon>Gammaproteobacteria</taxon>
        <taxon>Oceanospirillales</taxon>
        <taxon>Pleioneaceae</taxon>
        <taxon>Pleionea</taxon>
    </lineage>
</organism>
<dbReference type="InterPro" id="IPR050923">
    <property type="entry name" value="Cell_Proc_Reg/RNA_Proc"/>
</dbReference>
<dbReference type="Pfam" id="PF00498">
    <property type="entry name" value="FHA"/>
    <property type="match status" value="1"/>
</dbReference>
<dbReference type="EMBL" id="CP133548">
    <property type="protein sequence ID" value="WMS86870.1"/>
    <property type="molecule type" value="Genomic_DNA"/>
</dbReference>
<dbReference type="PROSITE" id="PS50006">
    <property type="entry name" value="FHA_DOMAIN"/>
    <property type="match status" value="1"/>
</dbReference>
<evidence type="ECO:0000259" key="1">
    <source>
        <dbReference type="PROSITE" id="PS50006"/>
    </source>
</evidence>
<gene>
    <name evidence="2" type="ORF">Q9312_16770</name>
</gene>
<dbReference type="CDD" id="cd00060">
    <property type="entry name" value="FHA"/>
    <property type="match status" value="1"/>
</dbReference>